<proteinExistence type="predicted"/>
<feature type="compositionally biased region" description="Basic and acidic residues" evidence="1">
    <location>
        <begin position="23"/>
        <end position="34"/>
    </location>
</feature>
<dbReference type="PANTHER" id="PTHR33018:SF34">
    <property type="entry name" value="OS02G0472350 PROTEIN"/>
    <property type="match status" value="1"/>
</dbReference>
<evidence type="ECO:0000256" key="1">
    <source>
        <dbReference type="SAM" id="MobiDB-lite"/>
    </source>
</evidence>
<dbReference type="Pfam" id="PF26133">
    <property type="entry name" value="DUF8039"/>
    <property type="match status" value="1"/>
</dbReference>
<dbReference type="AlphaFoldDB" id="A0AAW1GWC7"/>
<organism evidence="3 4">
    <name type="scientific">Saponaria officinalis</name>
    <name type="common">Common soapwort</name>
    <name type="synonym">Lychnis saponaria</name>
    <dbReference type="NCBI Taxonomy" id="3572"/>
    <lineage>
        <taxon>Eukaryota</taxon>
        <taxon>Viridiplantae</taxon>
        <taxon>Streptophyta</taxon>
        <taxon>Embryophyta</taxon>
        <taxon>Tracheophyta</taxon>
        <taxon>Spermatophyta</taxon>
        <taxon>Magnoliopsida</taxon>
        <taxon>eudicotyledons</taxon>
        <taxon>Gunneridae</taxon>
        <taxon>Pentapetalae</taxon>
        <taxon>Caryophyllales</taxon>
        <taxon>Caryophyllaceae</taxon>
        <taxon>Caryophylleae</taxon>
        <taxon>Saponaria</taxon>
    </lineage>
</organism>
<reference evidence="3" key="1">
    <citation type="submission" date="2024-03" db="EMBL/GenBank/DDBJ databases">
        <title>WGS assembly of Saponaria officinalis var. Norfolk2.</title>
        <authorList>
            <person name="Jenkins J."/>
            <person name="Shu S."/>
            <person name="Grimwood J."/>
            <person name="Barry K."/>
            <person name="Goodstein D."/>
            <person name="Schmutz J."/>
            <person name="Leebens-Mack J."/>
            <person name="Osbourn A."/>
        </authorList>
    </citation>
    <scope>NUCLEOTIDE SEQUENCE [LARGE SCALE GENOMIC DNA]</scope>
    <source>
        <strain evidence="3">JIC</strain>
    </source>
</reference>
<evidence type="ECO:0000313" key="4">
    <source>
        <dbReference type="Proteomes" id="UP001443914"/>
    </source>
</evidence>
<name>A0AAW1GWC7_SAPOF</name>
<accession>A0AAW1GWC7</accession>
<feature type="region of interest" description="Disordered" evidence="1">
    <location>
        <begin position="1"/>
        <end position="34"/>
    </location>
</feature>
<gene>
    <name evidence="3" type="ORF">RND81_14G214000</name>
</gene>
<evidence type="ECO:0000313" key="3">
    <source>
        <dbReference type="EMBL" id="KAK9666826.1"/>
    </source>
</evidence>
<feature type="compositionally biased region" description="Low complexity" evidence="1">
    <location>
        <begin position="1"/>
        <end position="16"/>
    </location>
</feature>
<dbReference type="EMBL" id="JBDFQZ010000014">
    <property type="protein sequence ID" value="KAK9666826.1"/>
    <property type="molecule type" value="Genomic_DNA"/>
</dbReference>
<dbReference type="InterPro" id="IPR058352">
    <property type="entry name" value="DUF8039"/>
</dbReference>
<feature type="domain" description="DUF8039" evidence="2">
    <location>
        <begin position="442"/>
        <end position="524"/>
    </location>
</feature>
<dbReference type="PANTHER" id="PTHR33018">
    <property type="entry name" value="OS10G0338966 PROTEIN-RELATED"/>
    <property type="match status" value="1"/>
</dbReference>
<keyword evidence="4" id="KW-1185">Reference proteome</keyword>
<protein>
    <recommendedName>
        <fullName evidence="2">DUF8039 domain-containing protein</fullName>
    </recommendedName>
</protein>
<comment type="caution">
    <text evidence="3">The sequence shown here is derived from an EMBL/GenBank/DDBJ whole genome shotgun (WGS) entry which is preliminary data.</text>
</comment>
<evidence type="ECO:0000259" key="2">
    <source>
        <dbReference type="Pfam" id="PF26133"/>
    </source>
</evidence>
<sequence length="646" mass="72838">MAKQKSQVSMSRSDASSSDDSDVEKSNREDERGRTVLAKVGQAIRNGTKIPLDWHPIRRTPCGVNRLTFTRYIGVVVRERVCITYSNWKDVPKTLIEDLYNSIAEISEDSRRRSNLKISSYRGGCLGYQYYEDEIVNELLKEGKHVDEVPRHELWIRAHSRVKNGVTTFNNMTDYETAEKIGALKGKLAQGEIMLEGGRDDILARALNKPEHGGRVRGIGAGITNREYFGFCRPTPPSQMHAELNGLRSEVTMMKNNQQHIMTFMMSCLSQEQIMQFMASFNMGSFGGQGGGGQFCYNGGHINDLNGFINGHQPDNIGGQFGVLNGHVNSEFGVKSGQKNGFFTELLNNGDDGIVQWSKGGDGFSQCSKNLFNPSSMLRNQHQDQGKEREQEHDPYFILRSDDKVVRTDHRAEINIQKPNSCLSPTHPDYDSPISEHVLPQGVYDCLLAIEKDKGIQIVASGQVHIPGATEVTLNHFKTLSHEYRRVSVTEDIVPTAPLPCPNEECNVVCQAKYSFVSWPARLIFPKKKLDKQPANVAVSQSPSSQTSTNRLNEINGKGGAKCPLQSEDSQDCGYYICRYIIETISSRRPFIPDEYFHGISKKTYSQELIDELRDMWVKYFFQQIEDEDIEDEDIEDDDNMDVRQA</sequence>
<dbReference type="Proteomes" id="UP001443914">
    <property type="component" value="Unassembled WGS sequence"/>
</dbReference>